<dbReference type="RefSeq" id="WP_076392346.1">
    <property type="nucleotide sequence ID" value="NZ_AP029022.1"/>
</dbReference>
<accession>A0A1N7NEK3</accession>
<dbReference type="STRING" id="373672.SAMN05421785_104213"/>
<dbReference type="Proteomes" id="UP001380186">
    <property type="component" value="Chromosome"/>
</dbReference>
<dbReference type="Proteomes" id="UP000185781">
    <property type="component" value="Unassembled WGS sequence"/>
</dbReference>
<proteinExistence type="predicted"/>
<reference evidence="1" key="3">
    <citation type="submission" date="2023-12" db="EMBL/GenBank/DDBJ databases">
        <title>Complete genome sequences of six duckweed-associated bacterial strains for studying community assembly in synthetic plant microbiome.</title>
        <authorList>
            <person name="Ishizawa H."/>
            <person name="Tada M."/>
            <person name="Tashiro Y."/>
            <person name="Kuroda M."/>
            <person name="Inoue D."/>
            <person name="Dohra H."/>
            <person name="Futamata H."/>
            <person name="Ike M."/>
        </authorList>
    </citation>
    <scope>NUCLEOTIDE SEQUENCE</scope>
    <source>
        <strain evidence="1">DW100</strain>
    </source>
</reference>
<protein>
    <submittedName>
        <fullName evidence="1">Transposase</fullName>
    </submittedName>
</protein>
<dbReference type="EMBL" id="AP029022">
    <property type="protein sequence ID" value="BEV06454.1"/>
    <property type="molecule type" value="Genomic_DNA"/>
</dbReference>
<dbReference type="AlphaFoldDB" id="A0A1N7NEK3"/>
<evidence type="ECO:0000313" key="4">
    <source>
        <dbReference type="Proteomes" id="UP001380186"/>
    </source>
</evidence>
<evidence type="ECO:0000313" key="3">
    <source>
        <dbReference type="Proteomes" id="UP000185781"/>
    </source>
</evidence>
<dbReference type="EMBL" id="FTOV01000004">
    <property type="protein sequence ID" value="SIS96795.1"/>
    <property type="molecule type" value="Genomic_DNA"/>
</dbReference>
<sequence>MNFKDIHIGKFIEIKVTECGMEISHICNYFNLGEKDILRMYDSSHIDSALLLKWSKLLNYDFFRLYTQHLIFYAPPSSNLKPQSQTKHKVLKSNFRKNIYTQEIIDFILELMEEKKLSRHEIYEKYKIPSTTLYKWISKRKK</sequence>
<dbReference type="SUPFAM" id="SSF46689">
    <property type="entry name" value="Homeodomain-like"/>
    <property type="match status" value="1"/>
</dbReference>
<evidence type="ECO:0000313" key="1">
    <source>
        <dbReference type="EMBL" id="BEV06454.1"/>
    </source>
</evidence>
<reference evidence="1 4" key="2">
    <citation type="journal article" date="2020" name="Microbes Environ.">
        <title>Synthetic bacterial community of duckweed: a simple and stable system to study plant-microbe interactions.</title>
        <authorList>
            <person name="Ishizawa H."/>
            <person name="Tada M."/>
            <person name="Kuroda M."/>
            <person name="Inoue D."/>
            <person name="Futamata H."/>
            <person name="Ike M."/>
        </authorList>
    </citation>
    <scope>NUCLEOTIDE SEQUENCE [LARGE SCALE GENOMIC DNA]</scope>
    <source>
        <strain evidence="1 4">DW100</strain>
    </source>
</reference>
<keyword evidence="4" id="KW-1185">Reference proteome</keyword>
<reference evidence="2 3" key="1">
    <citation type="submission" date="2017-01" db="EMBL/GenBank/DDBJ databases">
        <authorList>
            <person name="Mah S.A."/>
            <person name="Swanson W.J."/>
            <person name="Moy G.W."/>
            <person name="Vacquier V.D."/>
        </authorList>
    </citation>
    <scope>NUCLEOTIDE SEQUENCE [LARGE SCALE GENOMIC DNA]</scope>
    <source>
        <strain evidence="2 3">DSM 18014</strain>
    </source>
</reference>
<organism evidence="2 3">
    <name type="scientific">Chryseobacterium gambrini</name>
    <dbReference type="NCBI Taxonomy" id="373672"/>
    <lineage>
        <taxon>Bacteria</taxon>
        <taxon>Pseudomonadati</taxon>
        <taxon>Bacteroidota</taxon>
        <taxon>Flavobacteriia</taxon>
        <taxon>Flavobacteriales</taxon>
        <taxon>Weeksellaceae</taxon>
        <taxon>Chryseobacterium group</taxon>
        <taxon>Chryseobacterium</taxon>
    </lineage>
</organism>
<dbReference type="OrthoDB" id="799937at2"/>
<evidence type="ECO:0000313" key="2">
    <source>
        <dbReference type="EMBL" id="SIS96795.1"/>
    </source>
</evidence>
<dbReference type="InterPro" id="IPR009057">
    <property type="entry name" value="Homeodomain-like_sf"/>
</dbReference>
<gene>
    <name evidence="1" type="ORF">CRDW_38280</name>
    <name evidence="2" type="ORF">SAMN05421785_104213</name>
</gene>
<name>A0A1N7NEK3_9FLAO</name>